<proteinExistence type="predicted"/>
<comment type="caution">
    <text evidence="1">The sequence shown here is derived from an EMBL/GenBank/DDBJ whole genome shotgun (WGS) entry which is preliminary data.</text>
</comment>
<evidence type="ECO:0008006" key="2">
    <source>
        <dbReference type="Google" id="ProtNLM"/>
    </source>
</evidence>
<protein>
    <recommendedName>
        <fullName evidence="2">DUF1573 domain-containing protein</fullName>
    </recommendedName>
</protein>
<organism evidence="1">
    <name type="scientific">Eiseniibacteriota bacterium</name>
    <dbReference type="NCBI Taxonomy" id="2212470"/>
    <lineage>
        <taxon>Bacteria</taxon>
        <taxon>Candidatus Eiseniibacteriota</taxon>
    </lineage>
</organism>
<accession>A0A7V2ATG0</accession>
<gene>
    <name evidence="1" type="ORF">ENO08_00650</name>
</gene>
<evidence type="ECO:0000313" key="1">
    <source>
        <dbReference type="EMBL" id="HER42953.1"/>
    </source>
</evidence>
<sequence>MADYEKVILPGQEGTIGIKIYGHKIHPGHFRKSFTITTNDPTNRKMIVHVDGDVTKVFDVTRDLYLSGFADETLRLETDVISHLDTPIRITGYHWAEGNRDSETLADKLSVTIEEIEAGRQYRVRLATKVDLEAGHHYVGDLYLETDFPKLKEKKLSVRMTITPDVEVHPKNVIMREMQVREGTSKSFDRVITVIAARADSLKIRDIIADRDDISVSIKEVQPGKSFRCTVRVRPPSEPGKYVGNLRILTNYPGYEEIPVKIMGSVRITSSGD</sequence>
<reference evidence="1" key="1">
    <citation type="journal article" date="2020" name="mSystems">
        <title>Genome- and Community-Level Interaction Insights into Carbon Utilization and Element Cycling Functions of Hydrothermarchaeota in Hydrothermal Sediment.</title>
        <authorList>
            <person name="Zhou Z."/>
            <person name="Liu Y."/>
            <person name="Xu W."/>
            <person name="Pan J."/>
            <person name="Luo Z.H."/>
            <person name="Li M."/>
        </authorList>
    </citation>
    <scope>NUCLEOTIDE SEQUENCE [LARGE SCALE GENOMIC DNA]</scope>
    <source>
        <strain evidence="1">SpSt-1233</strain>
    </source>
</reference>
<dbReference type="AlphaFoldDB" id="A0A7V2ATG0"/>
<dbReference type="Proteomes" id="UP000886069">
    <property type="component" value="Unassembled WGS sequence"/>
</dbReference>
<dbReference type="EMBL" id="DSEC01000050">
    <property type="protein sequence ID" value="HER42953.1"/>
    <property type="molecule type" value="Genomic_DNA"/>
</dbReference>
<name>A0A7V2ATG0_UNCEI</name>